<evidence type="ECO:0000259" key="4">
    <source>
        <dbReference type="PROSITE" id="PS50956"/>
    </source>
</evidence>
<dbReference type="Gene3D" id="3.30.70.920">
    <property type="match status" value="1"/>
</dbReference>
<dbReference type="InterPro" id="IPR000485">
    <property type="entry name" value="AsnC-type_HTH_dom"/>
</dbReference>
<comment type="caution">
    <text evidence="5">The sequence shown here is derived from an EMBL/GenBank/DDBJ whole genome shotgun (WGS) entry which is preliminary data.</text>
</comment>
<dbReference type="InterPro" id="IPR011991">
    <property type="entry name" value="ArsR-like_HTH"/>
</dbReference>
<dbReference type="InterPro" id="IPR019885">
    <property type="entry name" value="Tscrpt_reg_HTH_AsnC-type_CS"/>
</dbReference>
<evidence type="ECO:0000313" key="6">
    <source>
        <dbReference type="Proteomes" id="UP000249082"/>
    </source>
</evidence>
<dbReference type="InterPro" id="IPR011008">
    <property type="entry name" value="Dimeric_a/b-barrel"/>
</dbReference>
<protein>
    <submittedName>
        <fullName evidence="5">Lrp/AsnC family transcriptional regulator</fullName>
    </submittedName>
</protein>
<dbReference type="CDD" id="cd00090">
    <property type="entry name" value="HTH_ARSR"/>
    <property type="match status" value="1"/>
</dbReference>
<dbReference type="SUPFAM" id="SSF54909">
    <property type="entry name" value="Dimeric alpha+beta barrel"/>
    <property type="match status" value="1"/>
</dbReference>
<dbReference type="PANTHER" id="PTHR30154">
    <property type="entry name" value="LEUCINE-RESPONSIVE REGULATORY PROTEIN"/>
    <property type="match status" value="1"/>
</dbReference>
<organism evidence="5 6">
    <name type="scientific">Novosphingobium pentaromativorans</name>
    <dbReference type="NCBI Taxonomy" id="205844"/>
    <lineage>
        <taxon>Bacteria</taxon>
        <taxon>Pseudomonadati</taxon>
        <taxon>Pseudomonadota</taxon>
        <taxon>Alphaproteobacteria</taxon>
        <taxon>Sphingomonadales</taxon>
        <taxon>Sphingomonadaceae</taxon>
        <taxon>Novosphingobium</taxon>
    </lineage>
</organism>
<dbReference type="PRINTS" id="PR00033">
    <property type="entry name" value="HTHASNC"/>
</dbReference>
<dbReference type="PROSITE" id="PS00519">
    <property type="entry name" value="HTH_ASNC_1"/>
    <property type="match status" value="1"/>
</dbReference>
<evidence type="ECO:0000256" key="3">
    <source>
        <dbReference type="ARBA" id="ARBA00023163"/>
    </source>
</evidence>
<keyword evidence="3" id="KW-0804">Transcription</keyword>
<dbReference type="InterPro" id="IPR036390">
    <property type="entry name" value="WH_DNA-bd_sf"/>
</dbReference>
<dbReference type="PANTHER" id="PTHR30154:SF34">
    <property type="entry name" value="TRANSCRIPTIONAL REGULATOR AZLB"/>
    <property type="match status" value="1"/>
</dbReference>
<dbReference type="Pfam" id="PF13412">
    <property type="entry name" value="HTH_24"/>
    <property type="match status" value="1"/>
</dbReference>
<dbReference type="Proteomes" id="UP000249082">
    <property type="component" value="Unassembled WGS sequence"/>
</dbReference>
<keyword evidence="2" id="KW-0238">DNA-binding</keyword>
<reference evidence="5 6" key="1">
    <citation type="submission" date="2017-08" db="EMBL/GenBank/DDBJ databases">
        <title>Infants hospitalized years apart are colonized by the same room-sourced microbial strains.</title>
        <authorList>
            <person name="Brooks B."/>
            <person name="Olm M.R."/>
            <person name="Firek B.A."/>
            <person name="Baker R."/>
            <person name="Thomas B.C."/>
            <person name="Morowitz M.J."/>
            <person name="Banfield J.F."/>
        </authorList>
    </citation>
    <scope>NUCLEOTIDE SEQUENCE [LARGE SCALE GENOMIC DNA]</scope>
    <source>
        <strain evidence="5">S2_005_002_R2_33</strain>
    </source>
</reference>
<dbReference type="PROSITE" id="PS50956">
    <property type="entry name" value="HTH_ASNC_2"/>
    <property type="match status" value="1"/>
</dbReference>
<dbReference type="Gene3D" id="1.10.10.10">
    <property type="entry name" value="Winged helix-like DNA-binding domain superfamily/Winged helix DNA-binding domain"/>
    <property type="match status" value="1"/>
</dbReference>
<dbReference type="Pfam" id="PF01037">
    <property type="entry name" value="AsnC_trans_reg"/>
    <property type="match status" value="1"/>
</dbReference>
<name>A0A2W5R0G8_9SPHN</name>
<dbReference type="EMBL" id="QFPX01000002">
    <property type="protein sequence ID" value="PZQ57050.1"/>
    <property type="molecule type" value="Genomic_DNA"/>
</dbReference>
<sequence length="153" mass="17235">MQLDLFDRKIIAALQEDARMPVAQVAERTALSATPVSRRIKRLEDDGVILGYAPVLDPRKLGFELEAYVLINLNAHIDENITRFEQAIRDNPYVIACHAVTGDMDYLVHIIARDVEHLSQVTLKTLVRIPGVRDVKSSIVLEAIKEPRTLPLE</sequence>
<dbReference type="AlphaFoldDB" id="A0A2W5R0G8"/>
<keyword evidence="1" id="KW-0805">Transcription regulation</keyword>
<dbReference type="InterPro" id="IPR036388">
    <property type="entry name" value="WH-like_DNA-bd_sf"/>
</dbReference>
<dbReference type="GO" id="GO:0005829">
    <property type="term" value="C:cytosol"/>
    <property type="evidence" value="ECO:0007669"/>
    <property type="project" value="TreeGrafter"/>
</dbReference>
<feature type="domain" description="HTH asnC-type" evidence="4">
    <location>
        <begin position="3"/>
        <end position="64"/>
    </location>
</feature>
<evidence type="ECO:0000256" key="2">
    <source>
        <dbReference type="ARBA" id="ARBA00023125"/>
    </source>
</evidence>
<dbReference type="GO" id="GO:0006355">
    <property type="term" value="P:regulation of DNA-templated transcription"/>
    <property type="evidence" value="ECO:0007669"/>
    <property type="project" value="UniProtKB-ARBA"/>
</dbReference>
<dbReference type="SMART" id="SM00344">
    <property type="entry name" value="HTH_ASNC"/>
    <property type="match status" value="1"/>
</dbReference>
<dbReference type="GO" id="GO:0043565">
    <property type="term" value="F:sequence-specific DNA binding"/>
    <property type="evidence" value="ECO:0007669"/>
    <property type="project" value="InterPro"/>
</dbReference>
<dbReference type="InterPro" id="IPR019887">
    <property type="entry name" value="Tscrpt_reg_AsnC/Lrp_C"/>
</dbReference>
<dbReference type="SUPFAM" id="SSF46785">
    <property type="entry name" value="Winged helix' DNA-binding domain"/>
    <property type="match status" value="1"/>
</dbReference>
<proteinExistence type="predicted"/>
<accession>A0A2W5R0G8</accession>
<gene>
    <name evidence="5" type="ORF">DI555_02715</name>
</gene>
<evidence type="ECO:0000256" key="1">
    <source>
        <dbReference type="ARBA" id="ARBA00023015"/>
    </source>
</evidence>
<evidence type="ECO:0000313" key="5">
    <source>
        <dbReference type="EMBL" id="PZQ57050.1"/>
    </source>
</evidence>
<dbReference type="InterPro" id="IPR019888">
    <property type="entry name" value="Tscrpt_reg_AsnC-like"/>
</dbReference>
<dbReference type="GO" id="GO:0043200">
    <property type="term" value="P:response to amino acid"/>
    <property type="evidence" value="ECO:0007669"/>
    <property type="project" value="TreeGrafter"/>
</dbReference>